<organism evidence="3 4">
    <name type="scientific">Pedobacter antarcticus</name>
    <dbReference type="NCBI Taxonomy" id="34086"/>
    <lineage>
        <taxon>Bacteria</taxon>
        <taxon>Pseudomonadati</taxon>
        <taxon>Bacteroidota</taxon>
        <taxon>Sphingobacteriia</taxon>
        <taxon>Sphingobacteriales</taxon>
        <taxon>Sphingobacteriaceae</taxon>
        <taxon>Pedobacter</taxon>
    </lineage>
</organism>
<reference evidence="3 4" key="1">
    <citation type="submission" date="2016-10" db="EMBL/GenBank/DDBJ databases">
        <authorList>
            <person name="de Groot N.N."/>
        </authorList>
    </citation>
    <scope>NUCLEOTIDE SEQUENCE [LARGE SCALE GENOMIC DNA]</scope>
    <source>
        <strain evidence="3 4">ATCC 51969</strain>
    </source>
</reference>
<dbReference type="Gene3D" id="3.40.50.300">
    <property type="entry name" value="P-loop containing nucleotide triphosphate hydrolases"/>
    <property type="match status" value="1"/>
</dbReference>
<dbReference type="CDD" id="cd00267">
    <property type="entry name" value="ABC_ATPase"/>
    <property type="match status" value="1"/>
</dbReference>
<dbReference type="Pfam" id="PF13304">
    <property type="entry name" value="AAA_21"/>
    <property type="match status" value="1"/>
</dbReference>
<keyword evidence="1" id="KW-0175">Coiled coil</keyword>
<dbReference type="GO" id="GO:0005524">
    <property type="term" value="F:ATP binding"/>
    <property type="evidence" value="ECO:0007669"/>
    <property type="project" value="InterPro"/>
</dbReference>
<dbReference type="AlphaFoldDB" id="A0A1I2FNY4"/>
<dbReference type="EMBL" id="FONS01000004">
    <property type="protein sequence ID" value="SFF07192.1"/>
    <property type="molecule type" value="Genomic_DNA"/>
</dbReference>
<dbReference type="GO" id="GO:0016887">
    <property type="term" value="F:ATP hydrolysis activity"/>
    <property type="evidence" value="ECO:0007669"/>
    <property type="project" value="InterPro"/>
</dbReference>
<dbReference type="PANTHER" id="PTHR40396:SF1">
    <property type="entry name" value="ATPASE AAA-TYPE CORE DOMAIN-CONTAINING PROTEIN"/>
    <property type="match status" value="1"/>
</dbReference>
<sequence>MDTTQPHLSIEFSEKFTKKSVLNAYSVSLKKKTKMLVEFSVSNYLSIKDNITLSMVASTPVKELEGEEDDLNNVFYDINNKKYLKTAVIYGANGSGKSNLINAMAFLKGFIQNSSNNSQADDNIDIIPFLLNSSTEDSPSTFEIVFVVDGFKYRYGFEADEKKIYSEWLFGIDLGNSNKESYYFTRELQSIKTNLKIFKEGKGIENNTRSNALFLSTVAQLNGVIATKLQNWFRYNFNLISGLHDNTFEYTIDKLQESTAFKEKTINFLKLINLGIENITFEEKIISNLLASIPKLNKEQAKLAALLEELKNEVKTLQQNEDLPSKELVINSYHKKYDEANNLIDTIALDFSLESNGTRKLFALLGPFFEALENGEVLIIDELDAKLHTKLTTELIKLFQSKLNDKNAQLIFASHDTNLLRGDLFRRDQIWFTEKDQTGSTDLYSLVEYKINQAMSVRNDASFEKDYLLGKYGAIPYFGDIKKFLADFTNE</sequence>
<name>A0A1I2FNY4_9SPHI</name>
<dbReference type="InterPro" id="IPR027417">
    <property type="entry name" value="P-loop_NTPase"/>
</dbReference>
<dbReference type="InterPro" id="IPR003959">
    <property type="entry name" value="ATPase_AAA_core"/>
</dbReference>
<feature type="domain" description="ATPase AAA-type core" evidence="2">
    <location>
        <begin position="87"/>
        <end position="420"/>
    </location>
</feature>
<gene>
    <name evidence="3" type="ORF">SAMN03003324_02350</name>
</gene>
<evidence type="ECO:0000259" key="2">
    <source>
        <dbReference type="Pfam" id="PF13304"/>
    </source>
</evidence>
<proteinExistence type="predicted"/>
<dbReference type="Proteomes" id="UP000183129">
    <property type="component" value="Unassembled WGS sequence"/>
</dbReference>
<accession>A0A1I2FNY4</accession>
<evidence type="ECO:0000313" key="3">
    <source>
        <dbReference type="EMBL" id="SFF07192.1"/>
    </source>
</evidence>
<dbReference type="RefSeq" id="WP_083401133.1">
    <property type="nucleotide sequence ID" value="NZ_FONS01000004.1"/>
</dbReference>
<evidence type="ECO:0000256" key="1">
    <source>
        <dbReference type="SAM" id="Coils"/>
    </source>
</evidence>
<feature type="coiled-coil region" evidence="1">
    <location>
        <begin position="293"/>
        <end position="323"/>
    </location>
</feature>
<dbReference type="SUPFAM" id="SSF52540">
    <property type="entry name" value="P-loop containing nucleoside triphosphate hydrolases"/>
    <property type="match status" value="1"/>
</dbReference>
<dbReference type="PANTHER" id="PTHR40396">
    <property type="entry name" value="ATPASE-LIKE PROTEIN"/>
    <property type="match status" value="1"/>
</dbReference>
<protein>
    <submittedName>
        <fullName evidence="3">ATPase/GTPase, AAA15 family</fullName>
    </submittedName>
</protein>
<evidence type="ECO:0000313" key="4">
    <source>
        <dbReference type="Proteomes" id="UP000183129"/>
    </source>
</evidence>